<feature type="chain" id="PRO_5008903737" evidence="1">
    <location>
        <begin position="25"/>
        <end position="278"/>
    </location>
</feature>
<organism evidence="3 4">
    <name type="scientific">Orchesella cincta</name>
    <name type="common">Springtail</name>
    <name type="synonym">Podura cincta</name>
    <dbReference type="NCBI Taxonomy" id="48709"/>
    <lineage>
        <taxon>Eukaryota</taxon>
        <taxon>Metazoa</taxon>
        <taxon>Ecdysozoa</taxon>
        <taxon>Arthropoda</taxon>
        <taxon>Hexapoda</taxon>
        <taxon>Collembola</taxon>
        <taxon>Entomobryomorpha</taxon>
        <taxon>Entomobryoidea</taxon>
        <taxon>Orchesellidae</taxon>
        <taxon>Orchesellinae</taxon>
        <taxon>Orchesella</taxon>
    </lineage>
</organism>
<dbReference type="Pfam" id="PF00650">
    <property type="entry name" value="CRAL_TRIO"/>
    <property type="match status" value="1"/>
</dbReference>
<keyword evidence="1" id="KW-0732">Signal</keyword>
<sequence length="278" mass="32390">MRKLYFSTLFLGSVVLLVSHNVSGVSVEKYLTLTASQKTTLDKFRQKVEPMLYANYMKQDTYLIQWIRARNFDINSAEQMLRENLKWRKNNGIDNMRKEDWSDLVHELPLWLGTYDKTGRPIGVFEVNLWDIRGIILQGRGPRALRYVMNLVENITGQVYERQEKFGMNVTQIVILANADGFNVIQHGCPVCLPFWIQFIQLIESHYPEVLDEFIIINATPAIQVVLEAIRPFLSKNNRDGIKVFGPNKAKWMPYLDAKISKEERRERYGGTKPPIEY</sequence>
<dbReference type="InterPro" id="IPR051064">
    <property type="entry name" value="SEC14/CRAL-TRIO_domain"/>
</dbReference>
<dbReference type="OrthoDB" id="75724at2759"/>
<dbReference type="STRING" id="48709.A0A1D2MAS0"/>
<dbReference type="PANTHER" id="PTHR23324:SF83">
    <property type="entry name" value="SEC14-LIKE PROTEIN 2"/>
    <property type="match status" value="1"/>
</dbReference>
<keyword evidence="4" id="KW-1185">Reference proteome</keyword>
<dbReference type="InterPro" id="IPR036273">
    <property type="entry name" value="CRAL/TRIO_N_dom_sf"/>
</dbReference>
<dbReference type="PANTHER" id="PTHR23324">
    <property type="entry name" value="SEC14 RELATED PROTEIN"/>
    <property type="match status" value="1"/>
</dbReference>
<dbReference type="EMBL" id="LJIJ01002179">
    <property type="protein sequence ID" value="ODM90085.1"/>
    <property type="molecule type" value="Genomic_DNA"/>
</dbReference>
<accession>A0A1D2MAS0</accession>
<dbReference type="Proteomes" id="UP000094527">
    <property type="component" value="Unassembled WGS sequence"/>
</dbReference>
<feature type="signal peptide" evidence="1">
    <location>
        <begin position="1"/>
        <end position="24"/>
    </location>
</feature>
<name>A0A1D2MAS0_ORCCI</name>
<dbReference type="Gene3D" id="3.40.525.10">
    <property type="entry name" value="CRAL-TRIO lipid binding domain"/>
    <property type="match status" value="1"/>
</dbReference>
<dbReference type="InterPro" id="IPR001251">
    <property type="entry name" value="CRAL-TRIO_dom"/>
</dbReference>
<dbReference type="SMART" id="SM00516">
    <property type="entry name" value="SEC14"/>
    <property type="match status" value="1"/>
</dbReference>
<proteinExistence type="predicted"/>
<dbReference type="InterPro" id="IPR036865">
    <property type="entry name" value="CRAL-TRIO_dom_sf"/>
</dbReference>
<evidence type="ECO:0000313" key="4">
    <source>
        <dbReference type="Proteomes" id="UP000094527"/>
    </source>
</evidence>
<gene>
    <name evidence="3" type="ORF">Ocin01_16601</name>
</gene>
<reference evidence="3 4" key="1">
    <citation type="journal article" date="2016" name="Genome Biol. Evol.">
        <title>Gene Family Evolution Reflects Adaptation to Soil Environmental Stressors in the Genome of the Collembolan Orchesella cincta.</title>
        <authorList>
            <person name="Faddeeva-Vakhrusheva A."/>
            <person name="Derks M.F."/>
            <person name="Anvar S.Y."/>
            <person name="Agamennone V."/>
            <person name="Suring W."/>
            <person name="Smit S."/>
            <person name="van Straalen N.M."/>
            <person name="Roelofs D."/>
        </authorList>
    </citation>
    <scope>NUCLEOTIDE SEQUENCE [LARGE SCALE GENOMIC DNA]</scope>
    <source>
        <tissue evidence="3">Mixed pool</tissue>
    </source>
</reference>
<evidence type="ECO:0000256" key="1">
    <source>
        <dbReference type="SAM" id="SignalP"/>
    </source>
</evidence>
<dbReference type="OMA" id="IQWIRAR"/>
<evidence type="ECO:0000259" key="2">
    <source>
        <dbReference type="PROSITE" id="PS50191"/>
    </source>
</evidence>
<dbReference type="CDD" id="cd00170">
    <property type="entry name" value="SEC14"/>
    <property type="match status" value="1"/>
</dbReference>
<dbReference type="GO" id="GO:0005737">
    <property type="term" value="C:cytoplasm"/>
    <property type="evidence" value="ECO:0007669"/>
    <property type="project" value="TreeGrafter"/>
</dbReference>
<protein>
    <submittedName>
        <fullName evidence="3">SEC14-like protein 2</fullName>
    </submittedName>
</protein>
<comment type="caution">
    <text evidence="3">The sequence shown here is derived from an EMBL/GenBank/DDBJ whole genome shotgun (WGS) entry which is preliminary data.</text>
</comment>
<dbReference type="AlphaFoldDB" id="A0A1D2MAS0"/>
<dbReference type="PROSITE" id="PS50191">
    <property type="entry name" value="CRAL_TRIO"/>
    <property type="match status" value="1"/>
</dbReference>
<dbReference type="SUPFAM" id="SSF52087">
    <property type="entry name" value="CRAL/TRIO domain"/>
    <property type="match status" value="1"/>
</dbReference>
<dbReference type="SUPFAM" id="SSF46938">
    <property type="entry name" value="CRAL/TRIO N-terminal domain"/>
    <property type="match status" value="1"/>
</dbReference>
<feature type="domain" description="CRAL-TRIO" evidence="2">
    <location>
        <begin position="111"/>
        <end position="277"/>
    </location>
</feature>
<evidence type="ECO:0000313" key="3">
    <source>
        <dbReference type="EMBL" id="ODM90085.1"/>
    </source>
</evidence>